<dbReference type="HOGENOM" id="CLU_1811721_0_0_9"/>
<sequence>MALLHKMYRKKGGISMPYHYDDYCGMPPQHMDLYEDRRRLMAMYPDSYHRLYPRVQEICGRMDIPSNPRMYPYVDPTLLDEMVEEIYRQEISEVQSEQFTRGPFRDLITILLIQQLLGRRGRRAPIRPPVRPPYRPPYGPWY</sequence>
<dbReference type="AlphaFoldDB" id="A6TJL5"/>
<gene>
    <name evidence="1" type="ordered locus">Amet_0144</name>
</gene>
<dbReference type="KEGG" id="amt:Amet_0144"/>
<organism evidence="1 2">
    <name type="scientific">Alkaliphilus metalliredigens (strain QYMF)</name>
    <dbReference type="NCBI Taxonomy" id="293826"/>
    <lineage>
        <taxon>Bacteria</taxon>
        <taxon>Bacillati</taxon>
        <taxon>Bacillota</taxon>
        <taxon>Clostridia</taxon>
        <taxon>Peptostreptococcales</taxon>
        <taxon>Natronincolaceae</taxon>
        <taxon>Alkaliphilus</taxon>
    </lineage>
</organism>
<dbReference type="Proteomes" id="UP000001572">
    <property type="component" value="Chromosome"/>
</dbReference>
<evidence type="ECO:0000313" key="2">
    <source>
        <dbReference type="Proteomes" id="UP000001572"/>
    </source>
</evidence>
<reference evidence="2" key="1">
    <citation type="journal article" date="2016" name="Genome Announc.">
        <title>Complete genome sequence of Alkaliphilus metalliredigens strain QYMF, an alkaliphilic and metal-reducing bacterium isolated from borax-contaminated leachate ponds.</title>
        <authorList>
            <person name="Hwang C."/>
            <person name="Copeland A."/>
            <person name="Lucas S."/>
            <person name="Lapidus A."/>
            <person name="Barry K."/>
            <person name="Detter J.C."/>
            <person name="Glavina Del Rio T."/>
            <person name="Hammon N."/>
            <person name="Israni S."/>
            <person name="Dalin E."/>
            <person name="Tice H."/>
            <person name="Pitluck S."/>
            <person name="Chertkov O."/>
            <person name="Brettin T."/>
            <person name="Bruce D."/>
            <person name="Han C."/>
            <person name="Schmutz J."/>
            <person name="Larimer F."/>
            <person name="Land M.L."/>
            <person name="Hauser L."/>
            <person name="Kyrpides N."/>
            <person name="Mikhailova N."/>
            <person name="Ye Q."/>
            <person name="Zhou J."/>
            <person name="Richardson P."/>
            <person name="Fields M.W."/>
        </authorList>
    </citation>
    <scope>NUCLEOTIDE SEQUENCE [LARGE SCALE GENOMIC DNA]</scope>
    <source>
        <strain evidence="2">QYMF</strain>
    </source>
</reference>
<keyword evidence="2" id="KW-1185">Reference proteome</keyword>
<dbReference type="STRING" id="293826.Amet_0144"/>
<protein>
    <submittedName>
        <fullName evidence="1">Uncharacterized protein</fullName>
    </submittedName>
</protein>
<dbReference type="EMBL" id="CP000724">
    <property type="protein sequence ID" value="ABR46383.1"/>
    <property type="molecule type" value="Genomic_DNA"/>
</dbReference>
<accession>A6TJL5</accession>
<evidence type="ECO:0000313" key="1">
    <source>
        <dbReference type="EMBL" id="ABR46383.1"/>
    </source>
</evidence>
<proteinExistence type="predicted"/>
<name>A6TJL5_ALKMQ</name>